<protein>
    <submittedName>
        <fullName evidence="1">Uncharacterized protein</fullName>
    </submittedName>
</protein>
<gene>
    <name evidence="1" type="ORF">KUCAC02_023424</name>
</gene>
<dbReference type="Proteomes" id="UP001057452">
    <property type="component" value="Chromosome 4"/>
</dbReference>
<name>A0ACB9XQN0_CHAAC</name>
<sequence>MSLFSVQARKHTAYYDQLVAPPRTPGRERPAQRKSAETTEGKLEITSRSSACEDSRSSDKSRKGNRTYVVSALSKSSSGQQTPYRGRLTLQRRSRRKTGSETAETTLLESSQSTTPVPDKRLTLQRRTRTPSMGKSTHVQRVVSGGGLQTTPTVLSEPNGRAAGVFRSTSLRESTCKSKGAASVETQGRKTLSKYVSTSRQLEDQAHTFKTPTKKTPFGKIAARRDVFEKLARTDAPKPVAVKSASLERPKSRIQQAKNTKPVAAPRVMNASSGVHVSTSLQVRKTSTSGQKGDASQARTSTTPAPPTMHLSRSSEAQQTQDSLKMENSAVTVAVRVRPFNAREKAEKALQVIYMNGQETAVQHPGNKQRYNFMYDFSFCSVDDCDPTFASQQTVYKTLAKPLLLRAFEGFNTCLFAYGQTGSGKSYTMMGFGEEEGVIPRFCQELFSRLASMENEEVKCHVEMSLLEVYNEKIHDLLVTREQTNQRRMPLRVREHPVNGPYVADLSANIVSSYNDVQGWLALGNKQRATAATGMNDKSSRSHSVLTLVMTQTQTEFVEGEEHDHSITSRINLVDLAGSERCNSAKTSGDRLREGASINKSLLTLGKVISALSEQSMTQKTVFIPYRESVLTWLLKESIGGNSKTAMIATISPAGSNVEETLSTLRYAQQARTIINVAKVNEDTSAKLIRDLKAEVEKLRAAQASSLGIQPERVRLFQQEIVGLRSRLCQQEREMVEANRAWREKLEQAEIRKREETKELQKAGATFKVDNRLPNLVNLNEDPQLSEMLLYMIKEGQTTVGKLQTKSEHDIQLNGALIADQHCIITNLQGTVSITPMENAKTFVNGNIMSEATVLHHAQAMAKKTLNLPKMNCSQPKELSELEAEIEEAHLKAKEEMMQGIQMAKEVAQKELSEQRALYEGQIRTLERELDEETEQKRQQELAQQKVASQMAMLKMAKQELEQEVDTQKKRVRLHMEAQAMEEHHVCQAKIVDALEAEKRKIGKELEEMQKKRMLRENHTPRNVPPQWDAMKLSLMIEEANKISAKLKKNTVFSRHESSEDENVELGGLLQVRVQNKKLGITTFWSMDKFQNNIAAMRELDQGDSTSTYDDVFYDPDDEWEQDISASSASTSSFSRRRSRSLLKSRRISGRLYEIRVHPIQSLHNSSSQSAGLIGVAKPPSTHSSSTDTATPRICKELIGQSVARLRSCSATEESMADRLASDLHLIYEAVQAISALYNSLDDDSQENVFVCNLVAQTHLVKATAAIEGAVLVTMLWLAIVKPSSGRLYTVSEELKSQVKKMGGFFQLLIQGCESEITSMVTEATRKSSQCLDAALLSVGHLAAVTGTPLNVTARGAAATGKKSGVVCLLRGTDKGVHSLLKESFTITREMLRDAQLAYPRNPVLQSLKSKTLDLACALQNYMNFHITERESIPGEEGEEEASASHLLKLRSTAAKLFQLNHAISQLHSCLSTALRGNHKDSNLSSSRELISSSAKAVDELITGLSKGQASNPSLQLPFLQSVMVARDELHSALQSLSSSWDQQEPGESRNSSASDKSTEDELCSSETLILEFSGRSDSKHARLLHKFPSMDLVTVCTRLCFDPNSFGISTIFSYSIPSYINEFQLRANLIQGQPVKLALLVHGIHGPYQEAFKHDDSWHSVCVSWSQIGGNWAIFIDGRADSSGNDLNSDKIGPDGLFILGQEQDTFGGSFKKDESFSGSITELHIWDRVLSSSEIDTMEKQCSPISSGLVFKWNGAAMEIATSLTKLRRDVPCQIPGNFTVTDILFLDSLKDGNALQNQTFNVELFQSMELDEDCDVFNPSSMSSGRAKCKVPNSAVCHHKKEVLAVISVPKTQLFSRLNKDLLIKPVSGNSSWDRDLALLQQLTQAVLQEVEEGGSHLLTSSDVLYLTQMIEKDLTALAGSHSAGSDAAEVMVSIATNYLKVASSMLEPGMATQWMGFTEDGVSVGPFTIVQSIDSLTETLAKSLSAEKRGFTLSTKNIGYEEVMFIHTHYRHLSEIVSETQEPSQSHQEKVKRILPGHLASVVISATVRDASKGQTIPVAVKHNQTSSWSSDGCMVTFAGSGVTSCFCNHTTNFAVLMNYLESKWSPEEDLILTKLTFIGAGASLCALLVTLMLFTVLDIPKSDRTSIHKNLFIALICAQVILLCSGSAIHNKVACTLVAALLHLFFMAAFSWMLVEGLLLWSKVVAVNLSEDRHMKYYYLIGWGLPVLIVTITLASASGKYSADGYCWLSVQNGVIWGFAGPVIFIIMVNILVLTRVVVITISTAKRRSIMLAMGTSPVETSL</sequence>
<reference evidence="1" key="1">
    <citation type="submission" date="2022-05" db="EMBL/GenBank/DDBJ databases">
        <title>Chromosome-level genome of Chaenocephalus aceratus.</title>
        <authorList>
            <person name="Park H."/>
        </authorList>
    </citation>
    <scope>NUCLEOTIDE SEQUENCE</scope>
    <source>
        <strain evidence="1">KU_202001</strain>
    </source>
</reference>
<keyword evidence="2" id="KW-1185">Reference proteome</keyword>
<proteinExistence type="predicted"/>
<comment type="caution">
    <text evidence="1">The sequence shown here is derived from an EMBL/GenBank/DDBJ whole genome shotgun (WGS) entry which is preliminary data.</text>
</comment>
<accession>A0ACB9XQN0</accession>
<organism evidence="1 2">
    <name type="scientific">Chaenocephalus aceratus</name>
    <name type="common">Blackfin icefish</name>
    <name type="synonym">Chaenichthys aceratus</name>
    <dbReference type="NCBI Taxonomy" id="36190"/>
    <lineage>
        <taxon>Eukaryota</taxon>
        <taxon>Metazoa</taxon>
        <taxon>Chordata</taxon>
        <taxon>Craniata</taxon>
        <taxon>Vertebrata</taxon>
        <taxon>Euteleostomi</taxon>
        <taxon>Actinopterygii</taxon>
        <taxon>Neopterygii</taxon>
        <taxon>Teleostei</taxon>
        <taxon>Neoteleostei</taxon>
        <taxon>Acanthomorphata</taxon>
        <taxon>Eupercaria</taxon>
        <taxon>Perciformes</taxon>
        <taxon>Notothenioidei</taxon>
        <taxon>Channichthyidae</taxon>
        <taxon>Chaenocephalus</taxon>
    </lineage>
</organism>
<evidence type="ECO:0000313" key="1">
    <source>
        <dbReference type="EMBL" id="KAI4829382.1"/>
    </source>
</evidence>
<dbReference type="EMBL" id="CM043788">
    <property type="protein sequence ID" value="KAI4829382.1"/>
    <property type="molecule type" value="Genomic_DNA"/>
</dbReference>
<evidence type="ECO:0000313" key="2">
    <source>
        <dbReference type="Proteomes" id="UP001057452"/>
    </source>
</evidence>